<name>A0A1B0BWP6_9MUSC</name>
<protein>
    <recommendedName>
        <fullName evidence="2">RBR-type E3 ubiquitin transferase</fullName>
        <ecNumber evidence="2">2.3.2.31</ecNumber>
    </recommendedName>
</protein>
<sequence>MNVKFLEGRISNKVKENEHNFYEILPGSVSVKDKSEESQLNSYFQADMRALNPPQYPHRQIQTLIYRQQVPLFAQVSVSVYSKNFSCHNGHSSSNNYNNNNSWLHGLSASNSFSTISHQYRSQMCPVCTIVHLGHKFYSLSCSHVFCKHCWLMYFETQVFQTRSARQYQQFAFKDYVEFHPELRFSPGSNCQIIVRSREIAPKRCGMDYYVLTDCQIIKNRLTKCADDSETANYISAITKDCSKCHMCIEKNRGCKHMQCFNCKYDFCRMCLLDWKMHVSEYYECPRGYTLQYTYPYAYSTESGPRKDLFQYQQAQLEAEIENPFWKIEWAETTEVICRIKWI</sequence>
<evidence type="ECO:0000256" key="4">
    <source>
        <dbReference type="ARBA" id="ARBA00022723"/>
    </source>
</evidence>
<proteinExistence type="predicted"/>
<evidence type="ECO:0000256" key="3">
    <source>
        <dbReference type="ARBA" id="ARBA00022679"/>
    </source>
</evidence>
<dbReference type="STRING" id="67801.A0A1B0BWP6"/>
<reference evidence="13" key="1">
    <citation type="submission" date="2015-01" db="EMBL/GenBank/DDBJ databases">
        <authorList>
            <person name="Aksoy S."/>
            <person name="Warren W."/>
            <person name="Wilson R.K."/>
        </authorList>
    </citation>
    <scope>NUCLEOTIDE SEQUENCE [LARGE SCALE GENOMIC DNA]</scope>
    <source>
        <strain evidence="13">IAEA</strain>
    </source>
</reference>
<accession>A0A1B0BWP6</accession>
<keyword evidence="4" id="KW-0479">Metal-binding</keyword>
<dbReference type="InterPro" id="IPR001841">
    <property type="entry name" value="Znf_RING"/>
</dbReference>
<evidence type="ECO:0000259" key="11">
    <source>
        <dbReference type="PROSITE" id="PS51873"/>
    </source>
</evidence>
<dbReference type="GO" id="GO:0008270">
    <property type="term" value="F:zinc ion binding"/>
    <property type="evidence" value="ECO:0007669"/>
    <property type="project" value="UniProtKB-KW"/>
</dbReference>
<dbReference type="SUPFAM" id="SSF57850">
    <property type="entry name" value="RING/U-box"/>
    <property type="match status" value="2"/>
</dbReference>
<evidence type="ECO:0000259" key="10">
    <source>
        <dbReference type="PROSITE" id="PS50089"/>
    </source>
</evidence>
<keyword evidence="3" id="KW-0808">Transferase</keyword>
<evidence type="ECO:0000256" key="8">
    <source>
        <dbReference type="ARBA" id="ARBA00022833"/>
    </source>
</evidence>
<dbReference type="PANTHER" id="PTHR11685">
    <property type="entry name" value="RBR FAMILY RING FINGER AND IBR DOMAIN-CONTAINING"/>
    <property type="match status" value="1"/>
</dbReference>
<dbReference type="Proteomes" id="UP000092460">
    <property type="component" value="Unassembled WGS sequence"/>
</dbReference>
<evidence type="ECO:0000256" key="9">
    <source>
        <dbReference type="PROSITE-ProRule" id="PRU00175"/>
    </source>
</evidence>
<keyword evidence="8" id="KW-0862">Zinc</keyword>
<evidence type="ECO:0000313" key="12">
    <source>
        <dbReference type="EnsemblMetazoa" id="GPPI042854-PA"/>
    </source>
</evidence>
<feature type="domain" description="RING-type" evidence="11">
    <location>
        <begin position="121"/>
        <end position="289"/>
    </location>
</feature>
<dbReference type="EMBL" id="JXJN01021905">
    <property type="status" value="NOT_ANNOTATED_CDS"/>
    <property type="molecule type" value="Genomic_DNA"/>
</dbReference>
<organism evidence="12 13">
    <name type="scientific">Glossina palpalis gambiensis</name>
    <dbReference type="NCBI Taxonomy" id="67801"/>
    <lineage>
        <taxon>Eukaryota</taxon>
        <taxon>Metazoa</taxon>
        <taxon>Ecdysozoa</taxon>
        <taxon>Arthropoda</taxon>
        <taxon>Hexapoda</taxon>
        <taxon>Insecta</taxon>
        <taxon>Pterygota</taxon>
        <taxon>Neoptera</taxon>
        <taxon>Endopterygota</taxon>
        <taxon>Diptera</taxon>
        <taxon>Brachycera</taxon>
        <taxon>Muscomorpha</taxon>
        <taxon>Hippoboscoidea</taxon>
        <taxon>Glossinidae</taxon>
        <taxon>Glossina</taxon>
    </lineage>
</organism>
<evidence type="ECO:0000256" key="1">
    <source>
        <dbReference type="ARBA" id="ARBA00001798"/>
    </source>
</evidence>
<reference evidence="12" key="2">
    <citation type="submission" date="2020-05" db="UniProtKB">
        <authorList>
            <consortium name="EnsemblMetazoa"/>
        </authorList>
    </citation>
    <scope>IDENTIFICATION</scope>
    <source>
        <strain evidence="12">IAEA</strain>
    </source>
</reference>
<dbReference type="EC" id="2.3.2.31" evidence="2"/>
<dbReference type="Gene3D" id="3.30.40.10">
    <property type="entry name" value="Zinc/RING finger domain, C3HC4 (zinc finger)"/>
    <property type="match status" value="1"/>
</dbReference>
<dbReference type="InterPro" id="IPR002867">
    <property type="entry name" value="IBR_dom"/>
</dbReference>
<evidence type="ECO:0000256" key="7">
    <source>
        <dbReference type="ARBA" id="ARBA00022786"/>
    </source>
</evidence>
<keyword evidence="6 9" id="KW-0863">Zinc-finger</keyword>
<dbReference type="GO" id="GO:0016567">
    <property type="term" value="P:protein ubiquitination"/>
    <property type="evidence" value="ECO:0007669"/>
    <property type="project" value="InterPro"/>
</dbReference>
<feature type="domain" description="RING-type" evidence="10">
    <location>
        <begin position="245"/>
        <end position="286"/>
    </location>
</feature>
<keyword evidence="13" id="KW-1185">Reference proteome</keyword>
<keyword evidence="5" id="KW-0677">Repeat</keyword>
<evidence type="ECO:0000256" key="6">
    <source>
        <dbReference type="ARBA" id="ARBA00022771"/>
    </source>
</evidence>
<dbReference type="VEuPathDB" id="VectorBase:GPPI042854"/>
<dbReference type="InterPro" id="IPR013083">
    <property type="entry name" value="Znf_RING/FYVE/PHD"/>
</dbReference>
<dbReference type="GO" id="GO:0061630">
    <property type="term" value="F:ubiquitin protein ligase activity"/>
    <property type="evidence" value="ECO:0007669"/>
    <property type="project" value="UniProtKB-EC"/>
</dbReference>
<keyword evidence="7" id="KW-0833">Ubl conjugation pathway</keyword>
<evidence type="ECO:0000313" key="13">
    <source>
        <dbReference type="Proteomes" id="UP000092460"/>
    </source>
</evidence>
<dbReference type="InterPro" id="IPR044066">
    <property type="entry name" value="TRIAD_supradom"/>
</dbReference>
<evidence type="ECO:0000256" key="2">
    <source>
        <dbReference type="ARBA" id="ARBA00012251"/>
    </source>
</evidence>
<dbReference type="EnsemblMetazoa" id="GPPI042854-RA">
    <property type="protein sequence ID" value="GPPI042854-PA"/>
    <property type="gene ID" value="GPPI042854"/>
</dbReference>
<dbReference type="PROSITE" id="PS51873">
    <property type="entry name" value="TRIAD"/>
    <property type="match status" value="1"/>
</dbReference>
<dbReference type="Pfam" id="PF22191">
    <property type="entry name" value="IBR_1"/>
    <property type="match status" value="1"/>
</dbReference>
<comment type="catalytic activity">
    <reaction evidence="1">
        <text>[E2 ubiquitin-conjugating enzyme]-S-ubiquitinyl-L-cysteine + [acceptor protein]-L-lysine = [E2 ubiquitin-conjugating enzyme]-L-cysteine + [acceptor protein]-N(6)-ubiquitinyl-L-lysine.</text>
        <dbReference type="EC" id="2.3.2.31"/>
    </reaction>
</comment>
<evidence type="ECO:0000256" key="5">
    <source>
        <dbReference type="ARBA" id="ARBA00022737"/>
    </source>
</evidence>
<dbReference type="AlphaFoldDB" id="A0A1B0BWP6"/>
<dbReference type="PROSITE" id="PS50089">
    <property type="entry name" value="ZF_RING_2"/>
    <property type="match status" value="1"/>
</dbReference>
<dbReference type="Gene3D" id="1.20.120.1750">
    <property type="match status" value="1"/>
</dbReference>
<dbReference type="SMART" id="SM00647">
    <property type="entry name" value="IBR"/>
    <property type="match status" value="1"/>
</dbReference>
<dbReference type="InterPro" id="IPR031127">
    <property type="entry name" value="E3_UB_ligase_RBR"/>
</dbReference>